<feature type="binding site" evidence="12">
    <location>
        <position position="143"/>
    </location>
    <ligand>
        <name>Zn(2+)</name>
        <dbReference type="ChEBI" id="CHEBI:29105"/>
        <note>catalytic</note>
    </ligand>
</feature>
<dbReference type="NCBIfam" id="NF003425">
    <property type="entry name" value="PRK04897.1"/>
    <property type="match status" value="1"/>
</dbReference>
<keyword evidence="16" id="KW-1185">Reference proteome</keyword>
<dbReference type="PANTHER" id="PTHR43221:SF1">
    <property type="entry name" value="PROTEASE HTPX"/>
    <property type="match status" value="1"/>
</dbReference>
<feature type="region of interest" description="Disordered" evidence="13">
    <location>
        <begin position="279"/>
        <end position="298"/>
    </location>
</feature>
<feature type="binding site" evidence="12">
    <location>
        <position position="147"/>
    </location>
    <ligand>
        <name>Zn(2+)</name>
        <dbReference type="ChEBI" id="CHEBI:29105"/>
        <note>catalytic</note>
    </ligand>
</feature>
<dbReference type="CDD" id="cd07340">
    <property type="entry name" value="M48B_Htpx_like"/>
    <property type="match status" value="1"/>
</dbReference>
<evidence type="ECO:0000256" key="11">
    <source>
        <dbReference type="ARBA" id="ARBA00023136"/>
    </source>
</evidence>
<sequence length="298" mass="33292">MLFEQISRNKRRTALILTIFVLILALVGAAVGYFVADSMIAGIIIAVIGTGIYLAIVLHDPAQLVMSMNNAEEIQEQDNPELWHIVEDMAMVARVPMPRVYIIDDASPNAFATGRDPEHASVAVTRGLLEMMNREELEGVLGHELSHVRNYDILVSTIAIAMLTVITLLTDFTSRYLFWFGGSRRDRDDDDNDNKNLEIIKIVLFVITILLAPLAATLINLALSRNREYLADAGSVELTRNPHGLISALKKIENSQPMENVSSSSRALYIEDPVKKEHSSLFDTHPPTSERIKRLEQM</sequence>
<comment type="caution">
    <text evidence="15">The sequence shown here is derived from an EMBL/GenBank/DDBJ whole genome shotgun (WGS) entry which is preliminary data.</text>
</comment>
<accession>A0A0R1SBQ1</accession>
<keyword evidence="3 12" id="KW-1003">Cell membrane</keyword>
<gene>
    <name evidence="12" type="primary">htpX</name>
    <name evidence="15" type="ORF">FC23_GL001217</name>
</gene>
<keyword evidence="8 12" id="KW-0862">Zinc</keyword>
<dbReference type="GO" id="GO:0005886">
    <property type="term" value="C:plasma membrane"/>
    <property type="evidence" value="ECO:0007669"/>
    <property type="project" value="UniProtKB-SubCell"/>
</dbReference>
<dbReference type="HAMAP" id="MF_00188">
    <property type="entry name" value="Pept_M48_protease_HtpX"/>
    <property type="match status" value="1"/>
</dbReference>
<feature type="transmembrane region" description="Helical" evidence="12">
    <location>
        <begin position="199"/>
        <end position="223"/>
    </location>
</feature>
<keyword evidence="4 12" id="KW-0645">Protease</keyword>
<feature type="binding site" evidence="12">
    <location>
        <position position="228"/>
    </location>
    <ligand>
        <name>Zn(2+)</name>
        <dbReference type="ChEBI" id="CHEBI:29105"/>
        <note>catalytic</note>
    </ligand>
</feature>
<keyword evidence="10 12" id="KW-0482">Metalloprotease</keyword>
<evidence type="ECO:0000256" key="8">
    <source>
        <dbReference type="ARBA" id="ARBA00022833"/>
    </source>
</evidence>
<dbReference type="InterPro" id="IPR001915">
    <property type="entry name" value="Peptidase_M48"/>
</dbReference>
<keyword evidence="6 12" id="KW-0479">Metal-binding</keyword>
<proteinExistence type="inferred from homology"/>
<feature type="transmembrane region" description="Helical" evidence="12">
    <location>
        <begin position="39"/>
        <end position="58"/>
    </location>
</feature>
<feature type="active site" evidence="12">
    <location>
        <position position="144"/>
    </location>
</feature>
<keyword evidence="11 12" id="KW-0472">Membrane</keyword>
<evidence type="ECO:0000256" key="1">
    <source>
        <dbReference type="ARBA" id="ARBA00004651"/>
    </source>
</evidence>
<name>A0A0R1SBQ1_9LACO</name>
<dbReference type="GO" id="GO:0008270">
    <property type="term" value="F:zinc ion binding"/>
    <property type="evidence" value="ECO:0007669"/>
    <property type="project" value="UniProtKB-UniRule"/>
</dbReference>
<evidence type="ECO:0000256" key="9">
    <source>
        <dbReference type="ARBA" id="ARBA00022989"/>
    </source>
</evidence>
<evidence type="ECO:0000256" key="2">
    <source>
        <dbReference type="ARBA" id="ARBA00009779"/>
    </source>
</evidence>
<dbReference type="GO" id="GO:0006508">
    <property type="term" value="P:proteolysis"/>
    <property type="evidence" value="ECO:0007669"/>
    <property type="project" value="UniProtKB-KW"/>
</dbReference>
<evidence type="ECO:0000256" key="5">
    <source>
        <dbReference type="ARBA" id="ARBA00022692"/>
    </source>
</evidence>
<dbReference type="RefSeq" id="WP_027825159.1">
    <property type="nucleotide sequence ID" value="NZ_AUEI01000010.1"/>
</dbReference>
<evidence type="ECO:0000256" key="6">
    <source>
        <dbReference type="ARBA" id="ARBA00022723"/>
    </source>
</evidence>
<comment type="cofactor">
    <cofactor evidence="12">
        <name>Zn(2+)</name>
        <dbReference type="ChEBI" id="CHEBI:29105"/>
    </cofactor>
    <text evidence="12">Binds 1 zinc ion per subunit.</text>
</comment>
<feature type="compositionally biased region" description="Basic and acidic residues" evidence="13">
    <location>
        <begin position="288"/>
        <end position="298"/>
    </location>
</feature>
<feature type="domain" description="Peptidase M48" evidence="14">
    <location>
        <begin position="77"/>
        <end position="297"/>
    </location>
</feature>
<dbReference type="EC" id="3.4.24.-" evidence="12"/>
<dbReference type="Gene3D" id="3.30.2010.10">
    <property type="entry name" value="Metalloproteases ('zincins'), catalytic domain"/>
    <property type="match status" value="1"/>
</dbReference>
<dbReference type="Proteomes" id="UP000051931">
    <property type="component" value="Unassembled WGS sequence"/>
</dbReference>
<evidence type="ECO:0000256" key="10">
    <source>
        <dbReference type="ARBA" id="ARBA00023049"/>
    </source>
</evidence>
<keyword evidence="5 12" id="KW-0812">Transmembrane</keyword>
<dbReference type="Pfam" id="PF01435">
    <property type="entry name" value="Peptidase_M48"/>
    <property type="match status" value="1"/>
</dbReference>
<organism evidence="15 16">
    <name type="scientific">Lactobacillus psittaci DSM 15354</name>
    <dbReference type="NCBI Taxonomy" id="1122152"/>
    <lineage>
        <taxon>Bacteria</taxon>
        <taxon>Bacillati</taxon>
        <taxon>Bacillota</taxon>
        <taxon>Bacilli</taxon>
        <taxon>Lactobacillales</taxon>
        <taxon>Lactobacillaceae</taxon>
        <taxon>Lactobacillus</taxon>
    </lineage>
</organism>
<evidence type="ECO:0000256" key="12">
    <source>
        <dbReference type="HAMAP-Rule" id="MF_00188"/>
    </source>
</evidence>
<dbReference type="InterPro" id="IPR022919">
    <property type="entry name" value="Pept_M48_protease_HtpX"/>
</dbReference>
<evidence type="ECO:0000313" key="15">
    <source>
        <dbReference type="EMBL" id="KRL62747.1"/>
    </source>
</evidence>
<evidence type="ECO:0000256" key="13">
    <source>
        <dbReference type="SAM" id="MobiDB-lite"/>
    </source>
</evidence>
<dbReference type="GO" id="GO:0004222">
    <property type="term" value="F:metalloendopeptidase activity"/>
    <property type="evidence" value="ECO:0007669"/>
    <property type="project" value="UniProtKB-UniRule"/>
</dbReference>
<keyword evidence="7 12" id="KW-0378">Hydrolase</keyword>
<reference evidence="15 16" key="1">
    <citation type="journal article" date="2015" name="Genome Announc.">
        <title>Expanding the biotechnology potential of lactobacilli through comparative genomics of 213 strains and associated genera.</title>
        <authorList>
            <person name="Sun Z."/>
            <person name="Harris H.M."/>
            <person name="McCann A."/>
            <person name="Guo C."/>
            <person name="Argimon S."/>
            <person name="Zhang W."/>
            <person name="Yang X."/>
            <person name="Jeffery I.B."/>
            <person name="Cooney J.C."/>
            <person name="Kagawa T.F."/>
            <person name="Liu W."/>
            <person name="Song Y."/>
            <person name="Salvetti E."/>
            <person name="Wrobel A."/>
            <person name="Rasinkangas P."/>
            <person name="Parkhill J."/>
            <person name="Rea M.C."/>
            <person name="O'Sullivan O."/>
            <person name="Ritari J."/>
            <person name="Douillard F.P."/>
            <person name="Paul Ross R."/>
            <person name="Yang R."/>
            <person name="Briner A.E."/>
            <person name="Felis G.E."/>
            <person name="de Vos W.M."/>
            <person name="Barrangou R."/>
            <person name="Klaenhammer T.R."/>
            <person name="Caufield P.W."/>
            <person name="Cui Y."/>
            <person name="Zhang H."/>
            <person name="O'Toole P.W."/>
        </authorList>
    </citation>
    <scope>NUCLEOTIDE SEQUENCE [LARGE SCALE GENOMIC DNA]</scope>
    <source>
        <strain evidence="15 16">DSM 15354</strain>
    </source>
</reference>
<comment type="similarity">
    <text evidence="2 12">Belongs to the peptidase M48B family.</text>
</comment>
<evidence type="ECO:0000256" key="7">
    <source>
        <dbReference type="ARBA" id="ARBA00022801"/>
    </source>
</evidence>
<comment type="subcellular location">
    <subcellularLocation>
        <location evidence="1 12">Cell membrane</location>
        <topology evidence="1 12">Multi-pass membrane protein</topology>
    </subcellularLocation>
</comment>
<evidence type="ECO:0000259" key="14">
    <source>
        <dbReference type="Pfam" id="PF01435"/>
    </source>
</evidence>
<feature type="transmembrane region" description="Helical" evidence="12">
    <location>
        <begin position="153"/>
        <end position="179"/>
    </location>
</feature>
<evidence type="ECO:0000256" key="3">
    <source>
        <dbReference type="ARBA" id="ARBA00022475"/>
    </source>
</evidence>
<dbReference type="OrthoDB" id="15218at2"/>
<dbReference type="eggNOG" id="COG0501">
    <property type="taxonomic scope" value="Bacteria"/>
</dbReference>
<keyword evidence="9 12" id="KW-1133">Transmembrane helix</keyword>
<dbReference type="PANTHER" id="PTHR43221">
    <property type="entry name" value="PROTEASE HTPX"/>
    <property type="match status" value="1"/>
</dbReference>
<dbReference type="PATRIC" id="fig|1122152.4.peg.1250"/>
<evidence type="ECO:0000313" key="16">
    <source>
        <dbReference type="Proteomes" id="UP000051931"/>
    </source>
</evidence>
<dbReference type="STRING" id="1122152.GCA_000425905_01204"/>
<dbReference type="AlphaFoldDB" id="A0A0R1SBQ1"/>
<protein>
    <recommendedName>
        <fullName evidence="12">Protease HtpX homolog</fullName>
        <ecNumber evidence="12">3.4.24.-</ecNumber>
    </recommendedName>
</protein>
<evidence type="ECO:0000256" key="4">
    <source>
        <dbReference type="ARBA" id="ARBA00022670"/>
    </source>
</evidence>
<dbReference type="EMBL" id="AZFB01000007">
    <property type="protein sequence ID" value="KRL62747.1"/>
    <property type="molecule type" value="Genomic_DNA"/>
</dbReference>
<dbReference type="InterPro" id="IPR050083">
    <property type="entry name" value="HtpX_protease"/>
</dbReference>